<evidence type="ECO:0000256" key="11">
    <source>
        <dbReference type="ARBA" id="ARBA00023152"/>
    </source>
</evidence>
<dbReference type="InterPro" id="IPR015793">
    <property type="entry name" value="Pyrv_Knase_brl"/>
</dbReference>
<keyword evidence="6" id="KW-0479">Metal-binding</keyword>
<organism evidence="17 18">
    <name type="scientific">Chlamydomonas eustigma</name>
    <dbReference type="NCBI Taxonomy" id="1157962"/>
    <lineage>
        <taxon>Eukaryota</taxon>
        <taxon>Viridiplantae</taxon>
        <taxon>Chlorophyta</taxon>
        <taxon>core chlorophytes</taxon>
        <taxon>Chlorophyceae</taxon>
        <taxon>CS clade</taxon>
        <taxon>Chlamydomonadales</taxon>
        <taxon>Chlamydomonadaceae</taxon>
        <taxon>Chlamydomonas</taxon>
    </lineage>
</organism>
<evidence type="ECO:0000256" key="9">
    <source>
        <dbReference type="ARBA" id="ARBA00022840"/>
    </source>
</evidence>
<comment type="similarity">
    <text evidence="3 14">Belongs to the pyruvate kinase family.</text>
</comment>
<evidence type="ECO:0000256" key="8">
    <source>
        <dbReference type="ARBA" id="ARBA00022777"/>
    </source>
</evidence>
<evidence type="ECO:0000256" key="5">
    <source>
        <dbReference type="ARBA" id="ARBA00022679"/>
    </source>
</evidence>
<dbReference type="EC" id="2.7.1.40" evidence="4 14"/>
<evidence type="ECO:0000313" key="17">
    <source>
        <dbReference type="EMBL" id="GAX81369.1"/>
    </source>
</evidence>
<evidence type="ECO:0000259" key="16">
    <source>
        <dbReference type="Pfam" id="PF02887"/>
    </source>
</evidence>
<accession>A0A250XEL7</accession>
<evidence type="ECO:0000256" key="14">
    <source>
        <dbReference type="RuleBase" id="RU000504"/>
    </source>
</evidence>
<keyword evidence="9" id="KW-0067">ATP-binding</keyword>
<feature type="domain" description="Pyruvate kinase C-terminal" evidence="16">
    <location>
        <begin position="404"/>
        <end position="536"/>
    </location>
</feature>
<comment type="pathway">
    <text evidence="2 14">Carbohydrate degradation; glycolysis; pyruvate from D-glyceraldehyde 3-phosphate: step 5/5.</text>
</comment>
<dbReference type="AlphaFoldDB" id="A0A250XEL7"/>
<evidence type="ECO:0000256" key="4">
    <source>
        <dbReference type="ARBA" id="ARBA00012142"/>
    </source>
</evidence>
<protein>
    <recommendedName>
        <fullName evidence="4 14">Pyruvate kinase</fullName>
        <ecNumber evidence="4 14">2.7.1.40</ecNumber>
    </recommendedName>
</protein>
<dbReference type="InterPro" id="IPR015806">
    <property type="entry name" value="Pyrv_Knase_insert_dom_sf"/>
</dbReference>
<dbReference type="InterPro" id="IPR015795">
    <property type="entry name" value="Pyrv_Knase_C"/>
</dbReference>
<sequence length="557" mass="60094">MSSFMGGTFMKLPTDMMVILQESATKKKHVASRLCCTLGPSSSDLQTVCDLLLSGMKMARFDFTWGTIESHQETLDVLREAMKRTQTYCAVLFEAMGREIVVLNRPKEGIQLQQGQTVILTCDKTVQACSTVLPVSMLSTFEGQGLNVGTSILIAQYLFTGSDTSSAYLTVEKVAGISCVCRVNNTCKLEGVQLTVHMTDLSLSNMPALTDEDVKNISTWGKKNQIDFVSVPFVHTGKDIEECRKVLQDCGLTSTQIMAKIEGVEGLRHAEEIIQAADAILFSRGNLGVCLDAEKVFLAQKRMLRACNLAGKPVYVTRVVDTMAEAPRPTRAEATDVANLVIDGADGIVLAAETFRGKYPVLTASTVCDICRQAEEAFDATGFYQSSMEALGLYKLAPVIQKAEALASSAVRLAEKSGATLMIVFTVTGRTARLLAKYKPRQPILAVVCPTPITATFSGMRLSKSQATLPRASSTECFAFQGYGSTVLRQCLTYRGVIPIMPAEDLAGSVELLAYAIGYASSQGLVMAGERVVISQCPREYSGNVLSEAGVVSLVQA</sequence>
<dbReference type="OrthoDB" id="108365at2759"/>
<dbReference type="PRINTS" id="PR01050">
    <property type="entry name" value="PYRUVTKNASE"/>
</dbReference>
<keyword evidence="10 14" id="KW-0460">Magnesium</keyword>
<dbReference type="Gene3D" id="2.40.33.10">
    <property type="entry name" value="PK beta-barrel domain-like"/>
    <property type="match status" value="1"/>
</dbReference>
<dbReference type="UniPathway" id="UPA00109">
    <property type="reaction ID" value="UER00188"/>
</dbReference>
<dbReference type="InterPro" id="IPR036918">
    <property type="entry name" value="Pyrv_Knase_C_sf"/>
</dbReference>
<evidence type="ECO:0000313" key="18">
    <source>
        <dbReference type="Proteomes" id="UP000232323"/>
    </source>
</evidence>
<dbReference type="GO" id="GO:0005524">
    <property type="term" value="F:ATP binding"/>
    <property type="evidence" value="ECO:0007669"/>
    <property type="project" value="UniProtKB-KW"/>
</dbReference>
<dbReference type="GO" id="GO:0004743">
    <property type="term" value="F:pyruvate kinase activity"/>
    <property type="evidence" value="ECO:0007669"/>
    <property type="project" value="UniProtKB-EC"/>
</dbReference>
<dbReference type="EMBL" id="BEGY01000064">
    <property type="protein sequence ID" value="GAX81369.1"/>
    <property type="molecule type" value="Genomic_DNA"/>
</dbReference>
<comment type="caution">
    <text evidence="17">The sequence shown here is derived from an EMBL/GenBank/DDBJ whole genome shotgun (WGS) entry which is preliminary data.</text>
</comment>
<dbReference type="GO" id="GO:0000287">
    <property type="term" value="F:magnesium ion binding"/>
    <property type="evidence" value="ECO:0007669"/>
    <property type="project" value="InterPro"/>
</dbReference>
<evidence type="ECO:0000256" key="1">
    <source>
        <dbReference type="ARBA" id="ARBA00001958"/>
    </source>
</evidence>
<dbReference type="GO" id="GO:0016301">
    <property type="term" value="F:kinase activity"/>
    <property type="evidence" value="ECO:0007669"/>
    <property type="project" value="UniProtKB-KW"/>
</dbReference>
<keyword evidence="18" id="KW-1185">Reference proteome</keyword>
<evidence type="ECO:0000256" key="7">
    <source>
        <dbReference type="ARBA" id="ARBA00022741"/>
    </source>
</evidence>
<name>A0A250XEL7_9CHLO</name>
<dbReference type="GO" id="GO:0030955">
    <property type="term" value="F:potassium ion binding"/>
    <property type="evidence" value="ECO:0007669"/>
    <property type="project" value="InterPro"/>
</dbReference>
<comment type="catalytic activity">
    <reaction evidence="13 14">
        <text>pyruvate + ATP = phosphoenolpyruvate + ADP + H(+)</text>
        <dbReference type="Rhea" id="RHEA:18157"/>
        <dbReference type="ChEBI" id="CHEBI:15361"/>
        <dbReference type="ChEBI" id="CHEBI:15378"/>
        <dbReference type="ChEBI" id="CHEBI:30616"/>
        <dbReference type="ChEBI" id="CHEBI:58702"/>
        <dbReference type="ChEBI" id="CHEBI:456216"/>
        <dbReference type="EC" id="2.7.1.40"/>
    </reaction>
</comment>
<keyword evidence="8 14" id="KW-0418">Kinase</keyword>
<evidence type="ECO:0000256" key="10">
    <source>
        <dbReference type="ARBA" id="ARBA00022842"/>
    </source>
</evidence>
<evidence type="ECO:0000256" key="3">
    <source>
        <dbReference type="ARBA" id="ARBA00008663"/>
    </source>
</evidence>
<evidence type="ECO:0000256" key="2">
    <source>
        <dbReference type="ARBA" id="ARBA00004997"/>
    </source>
</evidence>
<dbReference type="PANTHER" id="PTHR11817">
    <property type="entry name" value="PYRUVATE KINASE"/>
    <property type="match status" value="1"/>
</dbReference>
<proteinExistence type="inferred from homology"/>
<keyword evidence="5 14" id="KW-0808">Transferase</keyword>
<dbReference type="InterPro" id="IPR001697">
    <property type="entry name" value="Pyr_Knase"/>
</dbReference>
<evidence type="ECO:0000256" key="6">
    <source>
        <dbReference type="ARBA" id="ARBA00022723"/>
    </source>
</evidence>
<dbReference type="InterPro" id="IPR040442">
    <property type="entry name" value="Pyrv_kinase-like_dom_sf"/>
</dbReference>
<evidence type="ECO:0000256" key="12">
    <source>
        <dbReference type="ARBA" id="ARBA00023317"/>
    </source>
</evidence>
<dbReference type="Gene3D" id="3.20.20.60">
    <property type="entry name" value="Phosphoenolpyruvate-binding domains"/>
    <property type="match status" value="1"/>
</dbReference>
<gene>
    <name evidence="17" type="ORF">CEUSTIGMA_g8800.t1</name>
</gene>
<feature type="domain" description="Pyruvate kinase barrel" evidence="15">
    <location>
        <begin position="33"/>
        <end position="362"/>
    </location>
</feature>
<dbReference type="InterPro" id="IPR015813">
    <property type="entry name" value="Pyrv/PenolPyrv_kinase-like_dom"/>
</dbReference>
<dbReference type="STRING" id="1157962.A0A250XEL7"/>
<dbReference type="Gene3D" id="3.40.1380.20">
    <property type="entry name" value="Pyruvate kinase, C-terminal domain"/>
    <property type="match status" value="1"/>
</dbReference>
<dbReference type="Pfam" id="PF02887">
    <property type="entry name" value="PK_C"/>
    <property type="match status" value="1"/>
</dbReference>
<dbReference type="SUPFAM" id="SSF51621">
    <property type="entry name" value="Phosphoenolpyruvate/pyruvate domain"/>
    <property type="match status" value="1"/>
</dbReference>
<evidence type="ECO:0000259" key="15">
    <source>
        <dbReference type="Pfam" id="PF00224"/>
    </source>
</evidence>
<dbReference type="Pfam" id="PF00224">
    <property type="entry name" value="PK"/>
    <property type="match status" value="1"/>
</dbReference>
<dbReference type="Proteomes" id="UP000232323">
    <property type="component" value="Unassembled WGS sequence"/>
</dbReference>
<evidence type="ECO:0000256" key="13">
    <source>
        <dbReference type="ARBA" id="ARBA00048152"/>
    </source>
</evidence>
<keyword evidence="12" id="KW-0670">Pyruvate</keyword>
<reference evidence="17 18" key="1">
    <citation type="submission" date="2017-08" db="EMBL/GenBank/DDBJ databases">
        <title>Acidophilic green algal genome provides insights into adaptation to an acidic environment.</title>
        <authorList>
            <person name="Hirooka S."/>
            <person name="Hirose Y."/>
            <person name="Kanesaki Y."/>
            <person name="Higuchi S."/>
            <person name="Fujiwara T."/>
            <person name="Onuma R."/>
            <person name="Era A."/>
            <person name="Ohbayashi R."/>
            <person name="Uzuka A."/>
            <person name="Nozaki H."/>
            <person name="Yoshikawa H."/>
            <person name="Miyagishima S.Y."/>
        </authorList>
    </citation>
    <scope>NUCLEOTIDE SEQUENCE [LARGE SCALE GENOMIC DNA]</scope>
    <source>
        <strain evidence="17 18">NIES-2499</strain>
    </source>
</reference>
<dbReference type="SUPFAM" id="SSF52935">
    <property type="entry name" value="PK C-terminal domain-like"/>
    <property type="match status" value="1"/>
</dbReference>
<keyword evidence="7" id="KW-0547">Nucleotide-binding</keyword>
<keyword evidence="11 14" id="KW-0324">Glycolysis</keyword>
<comment type="cofactor">
    <cofactor evidence="1">
        <name>K(+)</name>
        <dbReference type="ChEBI" id="CHEBI:29103"/>
    </cofactor>
</comment>